<comment type="caution">
    <text evidence="1">The sequence shown here is derived from an EMBL/GenBank/DDBJ whole genome shotgun (WGS) entry which is preliminary data.</text>
</comment>
<proteinExistence type="predicted"/>
<evidence type="ECO:0000313" key="1">
    <source>
        <dbReference type="EMBL" id="KAI0086653.1"/>
    </source>
</evidence>
<sequence length="392" mass="44353">MFSRSNIPYAPKHRITPAGSVLVPLSRDELERCRNFIGKGSQLLKQQKRKREGGGEGEYPSKRTRDVGLIAGHYNARPDVGLSQRKDSPIIGLKNFNNWVKSVLISSRAHPTLAASENIGPLRHTPGSRGMRGPPRGSGKVLDMGCGKGGDLIKWNKARIREYVGVDIASVSIDQARKRYEELRLPKFSAYFATLDCYINSLSSAIPDSHLPPTGNPFDVVSMQFCMHYAFESEQKARTMMENVSSWLRPGGTFVGTIPNASWLLDRLEAIPEGELNLSFGNSVYSIRFEERHHPALYGQRYWFYLKDAVDDVPEYVVHWDNFVKLADEYGLVPVYVKEFHEVFADNEDHSEFGPLLQNMRVVDSNGESQMDEDQWEAANIYVAFAFEKRSR</sequence>
<dbReference type="EMBL" id="MU274922">
    <property type="protein sequence ID" value="KAI0086653.1"/>
    <property type="molecule type" value="Genomic_DNA"/>
</dbReference>
<accession>A0ACB8TX47</accession>
<organism evidence="1 2">
    <name type="scientific">Irpex rosettiformis</name>
    <dbReference type="NCBI Taxonomy" id="378272"/>
    <lineage>
        <taxon>Eukaryota</taxon>
        <taxon>Fungi</taxon>
        <taxon>Dikarya</taxon>
        <taxon>Basidiomycota</taxon>
        <taxon>Agaricomycotina</taxon>
        <taxon>Agaricomycetes</taxon>
        <taxon>Polyporales</taxon>
        <taxon>Irpicaceae</taxon>
        <taxon>Irpex</taxon>
    </lineage>
</organism>
<gene>
    <name evidence="1" type="ORF">BDY19DRAFT_986474</name>
</gene>
<name>A0ACB8TX47_9APHY</name>
<keyword evidence="2" id="KW-1185">Reference proteome</keyword>
<protein>
    <submittedName>
        <fullName evidence="1">mRNA capping enzyme-domain-containing protein</fullName>
    </submittedName>
</protein>
<reference evidence="1" key="1">
    <citation type="journal article" date="2021" name="Environ. Microbiol.">
        <title>Gene family expansions and transcriptome signatures uncover fungal adaptations to wood decay.</title>
        <authorList>
            <person name="Hage H."/>
            <person name="Miyauchi S."/>
            <person name="Viragh M."/>
            <person name="Drula E."/>
            <person name="Min B."/>
            <person name="Chaduli D."/>
            <person name="Navarro D."/>
            <person name="Favel A."/>
            <person name="Norest M."/>
            <person name="Lesage-Meessen L."/>
            <person name="Balint B."/>
            <person name="Merenyi Z."/>
            <person name="de Eugenio L."/>
            <person name="Morin E."/>
            <person name="Martinez A.T."/>
            <person name="Baldrian P."/>
            <person name="Stursova M."/>
            <person name="Martinez M.J."/>
            <person name="Novotny C."/>
            <person name="Magnuson J.K."/>
            <person name="Spatafora J.W."/>
            <person name="Maurice S."/>
            <person name="Pangilinan J."/>
            <person name="Andreopoulos W."/>
            <person name="LaButti K."/>
            <person name="Hundley H."/>
            <person name="Na H."/>
            <person name="Kuo A."/>
            <person name="Barry K."/>
            <person name="Lipzen A."/>
            <person name="Henrissat B."/>
            <person name="Riley R."/>
            <person name="Ahrendt S."/>
            <person name="Nagy L.G."/>
            <person name="Grigoriev I.V."/>
            <person name="Martin F."/>
            <person name="Rosso M.N."/>
        </authorList>
    </citation>
    <scope>NUCLEOTIDE SEQUENCE</scope>
    <source>
        <strain evidence="1">CBS 384.51</strain>
    </source>
</reference>
<dbReference type="Proteomes" id="UP001055072">
    <property type="component" value="Unassembled WGS sequence"/>
</dbReference>
<evidence type="ECO:0000313" key="2">
    <source>
        <dbReference type="Proteomes" id="UP001055072"/>
    </source>
</evidence>